<evidence type="ECO:0000256" key="12">
    <source>
        <dbReference type="ARBA" id="ARBA00039995"/>
    </source>
</evidence>
<dbReference type="Pfam" id="PF00408">
    <property type="entry name" value="PGM_PMM_IV"/>
    <property type="match status" value="1"/>
</dbReference>
<feature type="domain" description="Alpha-D-phosphohexomutase C-terminal" evidence="16">
    <location>
        <begin position="515"/>
        <end position="561"/>
    </location>
</feature>
<dbReference type="PANTHER" id="PTHR45745:SF1">
    <property type="entry name" value="PHOSPHOGLUCOMUTASE 2B-RELATED"/>
    <property type="match status" value="1"/>
</dbReference>
<evidence type="ECO:0000256" key="9">
    <source>
        <dbReference type="ARBA" id="ARBA00022723"/>
    </source>
</evidence>
<evidence type="ECO:0000256" key="11">
    <source>
        <dbReference type="ARBA" id="ARBA00023235"/>
    </source>
</evidence>
<dbReference type="InterPro" id="IPR005846">
    <property type="entry name" value="A-D-PHexomutase_a/b/a-III"/>
</dbReference>
<comment type="cofactor">
    <cofactor evidence="2">
        <name>Mg(2+)</name>
        <dbReference type="ChEBI" id="CHEBI:18420"/>
    </cofactor>
</comment>
<dbReference type="SUPFAM" id="SSF53738">
    <property type="entry name" value="Phosphoglucomutase, first 3 domains"/>
    <property type="match status" value="3"/>
</dbReference>
<evidence type="ECO:0000256" key="2">
    <source>
        <dbReference type="ARBA" id="ARBA00001946"/>
    </source>
</evidence>
<evidence type="ECO:0000256" key="4">
    <source>
        <dbReference type="ARBA" id="ARBA00005189"/>
    </source>
</evidence>
<evidence type="ECO:0000313" key="20">
    <source>
        <dbReference type="EMBL" id="AQQ54056.1"/>
    </source>
</evidence>
<comment type="catalytic activity">
    <reaction evidence="1">
        <text>alpha-D-glucose 1-phosphate = alpha-D-glucose 6-phosphate</text>
        <dbReference type="Rhea" id="RHEA:23536"/>
        <dbReference type="ChEBI" id="CHEBI:58225"/>
        <dbReference type="ChEBI" id="CHEBI:58601"/>
        <dbReference type="EC" id="5.4.2.2"/>
    </reaction>
</comment>
<dbReference type="Gene3D" id="3.40.120.10">
    <property type="entry name" value="Alpha-D-Glucose-1,6-Bisphosphate, subunit A, domain 3"/>
    <property type="match status" value="3"/>
</dbReference>
<dbReference type="PROSITE" id="PS00710">
    <property type="entry name" value="PGM_PMM"/>
    <property type="match status" value="1"/>
</dbReference>
<gene>
    <name evidence="20" type="ORF">B0X71_13740</name>
</gene>
<comment type="similarity">
    <text evidence="5 15">Belongs to the phosphohexose mutase family.</text>
</comment>
<dbReference type="Gene3D" id="3.30.310.50">
    <property type="entry name" value="Alpha-D-phosphohexomutase, C-terminal domain"/>
    <property type="match status" value="1"/>
</dbReference>
<comment type="pathway">
    <text evidence="3">Glycolipid metabolism; diglucosyl-diacylglycerol biosynthesis.</text>
</comment>
<dbReference type="Pfam" id="PF02878">
    <property type="entry name" value="PGM_PMM_I"/>
    <property type="match status" value="1"/>
</dbReference>
<evidence type="ECO:0000256" key="14">
    <source>
        <dbReference type="ARBA" id="ARBA00041467"/>
    </source>
</evidence>
<dbReference type="SUPFAM" id="SSF55957">
    <property type="entry name" value="Phosphoglucomutase, C-terminal domain"/>
    <property type="match status" value="1"/>
</dbReference>
<evidence type="ECO:0000313" key="21">
    <source>
        <dbReference type="Proteomes" id="UP000188184"/>
    </source>
</evidence>
<sequence>MDWQKEVTRWQQFSGLDPELKTALHALEQDPKQLEDSFYRALEFGTGGIRGELGPGINRMNIYTIRKAAEGLARYIDSHGEEAKARGVAIAYDSRFKSPEFALEAAKTLGAHGIQTYVFESLRSTPELSFAVRYLHAFNGIVITASHNPPEYNGFKVYGEDGAQVTSEAADAIVGNVNAVEDELAIDVGNEEELKASGLLSVIGETVDRAYMQQLKTVTANSDVISEVADDFTIIYTPLHGTGNIPVRRGLEAIGFKHVKVVPEQEKPDSSFPTVEFPNPEEHAAFELAIKYGEQHNADLLMATDPDTDRVGVAVRNADGAFEVLTGNQVGALLLHYLIEEKQKSNTLPENAVVLKTIVTSEIGRDIAAAHGVDTIDTLTGFKFIGEKILEFEQTGEKSFLFGYEESYGYLVKDFVRDKDAIQTCMLIAEVGAFYKAKGMTLYDGLQELFQTYGYYREGLESLTLKGKDGVAQINVILSGFRSAPPESAGRQQVTEIEDYKTGVRTFTADQSEEAITLPASNVLKYKLEDGSWFCLRPSGTEPKIKFYFGVKRTTAKASEQALVGLKEAVMARVRQNMQA</sequence>
<feature type="domain" description="Alpha-D-phosphohexomutase alpha/beta/alpha" evidence="19">
    <location>
        <begin position="327"/>
        <end position="453"/>
    </location>
</feature>
<comment type="pathway">
    <text evidence="4">Lipid metabolism.</text>
</comment>
<dbReference type="InterPro" id="IPR016066">
    <property type="entry name" value="A-D-PHexomutase_CS"/>
</dbReference>
<dbReference type="Pfam" id="PF02879">
    <property type="entry name" value="PGM_PMM_II"/>
    <property type="match status" value="1"/>
</dbReference>
<evidence type="ECO:0000259" key="17">
    <source>
        <dbReference type="Pfam" id="PF02878"/>
    </source>
</evidence>
<dbReference type="GO" id="GO:0008973">
    <property type="term" value="F:phosphopentomutase activity"/>
    <property type="evidence" value="ECO:0007669"/>
    <property type="project" value="TreeGrafter"/>
</dbReference>
<dbReference type="GO" id="GO:0004614">
    <property type="term" value="F:phosphoglucomutase activity"/>
    <property type="evidence" value="ECO:0007669"/>
    <property type="project" value="UniProtKB-EC"/>
</dbReference>
<evidence type="ECO:0000256" key="15">
    <source>
        <dbReference type="RuleBase" id="RU004326"/>
    </source>
</evidence>
<dbReference type="KEGG" id="pmar:B0X71_13740"/>
<keyword evidence="9 15" id="KW-0479">Metal-binding</keyword>
<protein>
    <recommendedName>
        <fullName evidence="12">Phosphoglucomutase</fullName>
        <ecNumber evidence="6">5.4.2.2</ecNumber>
    </recommendedName>
    <alternativeName>
        <fullName evidence="14">Alpha-phosphoglucomutase</fullName>
    </alternativeName>
    <alternativeName>
        <fullName evidence="13">Glucose phosphomutase</fullName>
    </alternativeName>
</protein>
<dbReference type="GO" id="GO:0000287">
    <property type="term" value="F:magnesium ion binding"/>
    <property type="evidence" value="ECO:0007669"/>
    <property type="project" value="InterPro"/>
</dbReference>
<keyword evidence="10 15" id="KW-0460">Magnesium</keyword>
<dbReference type="InterPro" id="IPR005844">
    <property type="entry name" value="A-D-PHexomutase_a/b/a-I"/>
</dbReference>
<dbReference type="PANTHER" id="PTHR45745">
    <property type="entry name" value="PHOSPHOMANNOMUTASE 45A"/>
    <property type="match status" value="1"/>
</dbReference>
<organism evidence="20 21">
    <name type="scientific">Planococcus lenghuensis</name>
    <dbReference type="NCBI Taxonomy" id="2213202"/>
    <lineage>
        <taxon>Bacteria</taxon>
        <taxon>Bacillati</taxon>
        <taxon>Bacillota</taxon>
        <taxon>Bacilli</taxon>
        <taxon>Bacillales</taxon>
        <taxon>Caryophanaceae</taxon>
        <taxon>Planococcus</taxon>
    </lineage>
</organism>
<evidence type="ECO:0000256" key="3">
    <source>
        <dbReference type="ARBA" id="ARBA00005164"/>
    </source>
</evidence>
<keyword evidence="21" id="KW-1185">Reference proteome</keyword>
<evidence type="ECO:0000256" key="13">
    <source>
        <dbReference type="ARBA" id="ARBA00041398"/>
    </source>
</evidence>
<dbReference type="Pfam" id="PF02880">
    <property type="entry name" value="PGM_PMM_III"/>
    <property type="match status" value="1"/>
</dbReference>
<dbReference type="InterPro" id="IPR005841">
    <property type="entry name" value="Alpha-D-phosphohexomutase_SF"/>
</dbReference>
<keyword evidence="7" id="KW-0119">Carbohydrate metabolism</keyword>
<dbReference type="EC" id="5.4.2.2" evidence="6"/>
<dbReference type="InterPro" id="IPR016055">
    <property type="entry name" value="A-D-PHexomutase_a/b/a-I/II/III"/>
</dbReference>
<evidence type="ECO:0000259" key="19">
    <source>
        <dbReference type="Pfam" id="PF02880"/>
    </source>
</evidence>
<evidence type="ECO:0000259" key="16">
    <source>
        <dbReference type="Pfam" id="PF00408"/>
    </source>
</evidence>
<feature type="domain" description="Alpha-D-phosphohexomutase alpha/beta/alpha" evidence="18">
    <location>
        <begin position="211"/>
        <end position="314"/>
    </location>
</feature>
<evidence type="ECO:0000256" key="8">
    <source>
        <dbReference type="ARBA" id="ARBA00022553"/>
    </source>
</evidence>
<dbReference type="CDD" id="cd05799">
    <property type="entry name" value="PGM2"/>
    <property type="match status" value="1"/>
</dbReference>
<evidence type="ECO:0000256" key="6">
    <source>
        <dbReference type="ARBA" id="ARBA00012728"/>
    </source>
</evidence>
<dbReference type="InterPro" id="IPR036900">
    <property type="entry name" value="A-D-PHexomutase_C_sf"/>
</dbReference>
<dbReference type="InterPro" id="IPR005845">
    <property type="entry name" value="A-D-PHexomutase_a/b/a-II"/>
</dbReference>
<dbReference type="InterPro" id="IPR005843">
    <property type="entry name" value="A-D-PHexomutase_C"/>
</dbReference>
<name>A0A1Q2L0X3_9BACL</name>
<keyword evidence="7" id="KW-0313">Glucose metabolism</keyword>
<reference evidence="20 21" key="1">
    <citation type="submission" date="2017-02" db="EMBL/GenBank/DDBJ databases">
        <title>The complete genomic sequence of a novel cold adapted crude oil-degrading bacterium Planococcus qaidamina Y42.</title>
        <authorList>
            <person name="Yang R."/>
        </authorList>
    </citation>
    <scope>NUCLEOTIDE SEQUENCE [LARGE SCALE GENOMIC DNA]</scope>
    <source>
        <strain evidence="20 21">Y42</strain>
    </source>
</reference>
<keyword evidence="8" id="KW-0597">Phosphoprotein</keyword>
<evidence type="ECO:0000259" key="18">
    <source>
        <dbReference type="Pfam" id="PF02879"/>
    </source>
</evidence>
<dbReference type="GO" id="GO:0006006">
    <property type="term" value="P:glucose metabolic process"/>
    <property type="evidence" value="ECO:0007669"/>
    <property type="project" value="UniProtKB-KW"/>
</dbReference>
<dbReference type="PRINTS" id="PR00509">
    <property type="entry name" value="PGMPMM"/>
</dbReference>
<dbReference type="EMBL" id="CP019640">
    <property type="protein sequence ID" value="AQQ54056.1"/>
    <property type="molecule type" value="Genomic_DNA"/>
</dbReference>
<dbReference type="OrthoDB" id="9806956at2"/>
<dbReference type="Proteomes" id="UP000188184">
    <property type="component" value="Chromosome"/>
</dbReference>
<accession>A0A1Q2L0X3</accession>
<feature type="domain" description="Alpha-D-phosphohexomutase alpha/beta/alpha" evidence="17">
    <location>
        <begin position="43"/>
        <end position="180"/>
    </location>
</feature>
<keyword evidence="11" id="KW-0413">Isomerase</keyword>
<dbReference type="AlphaFoldDB" id="A0A1Q2L0X3"/>
<proteinExistence type="inferred from homology"/>
<dbReference type="RefSeq" id="WP_077589950.1">
    <property type="nucleotide sequence ID" value="NZ_CP019640.1"/>
</dbReference>
<evidence type="ECO:0000256" key="10">
    <source>
        <dbReference type="ARBA" id="ARBA00022842"/>
    </source>
</evidence>
<evidence type="ECO:0000256" key="1">
    <source>
        <dbReference type="ARBA" id="ARBA00000443"/>
    </source>
</evidence>
<dbReference type="GO" id="GO:0006166">
    <property type="term" value="P:purine ribonucleoside salvage"/>
    <property type="evidence" value="ECO:0007669"/>
    <property type="project" value="TreeGrafter"/>
</dbReference>
<evidence type="ECO:0000256" key="5">
    <source>
        <dbReference type="ARBA" id="ARBA00010231"/>
    </source>
</evidence>
<evidence type="ECO:0000256" key="7">
    <source>
        <dbReference type="ARBA" id="ARBA00022526"/>
    </source>
</evidence>